<proteinExistence type="predicted"/>
<dbReference type="InterPro" id="IPR014729">
    <property type="entry name" value="Rossmann-like_a/b/a_fold"/>
</dbReference>
<dbReference type="Proteomes" id="UP000241868">
    <property type="component" value="Unassembled WGS sequence"/>
</dbReference>
<evidence type="ECO:0000313" key="4">
    <source>
        <dbReference type="Proteomes" id="UP000241868"/>
    </source>
</evidence>
<accession>A0A2P7TYQ1</accession>
<dbReference type="Gene3D" id="3.40.50.620">
    <property type="entry name" value="HUPs"/>
    <property type="match status" value="1"/>
</dbReference>
<gene>
    <name evidence="3" type="ORF">C7N83_09880</name>
</gene>
<dbReference type="Pfam" id="PF02698">
    <property type="entry name" value="DUF218"/>
    <property type="match status" value="1"/>
</dbReference>
<feature type="domain" description="DUF218" evidence="2">
    <location>
        <begin position="2"/>
        <end position="56"/>
    </location>
</feature>
<dbReference type="InterPro" id="IPR003848">
    <property type="entry name" value="DUF218"/>
</dbReference>
<organism evidence="3 4">
    <name type="scientific">Neisseria iguanae</name>
    <dbReference type="NCBI Taxonomy" id="90242"/>
    <lineage>
        <taxon>Bacteria</taxon>
        <taxon>Pseudomonadati</taxon>
        <taxon>Pseudomonadota</taxon>
        <taxon>Betaproteobacteria</taxon>
        <taxon>Neisseriales</taxon>
        <taxon>Neisseriaceae</taxon>
        <taxon>Neisseria</taxon>
    </lineage>
</organism>
<evidence type="ECO:0000259" key="2">
    <source>
        <dbReference type="Pfam" id="PF02698"/>
    </source>
</evidence>
<dbReference type="RefSeq" id="WP_106742376.1">
    <property type="nucleotide sequence ID" value="NZ_PXYY01000069.1"/>
</dbReference>
<protein>
    <recommendedName>
        <fullName evidence="2">DUF218 domain-containing protein</fullName>
    </recommendedName>
</protein>
<name>A0A2P7TYQ1_9NEIS</name>
<dbReference type="EMBL" id="PXYY01000069">
    <property type="protein sequence ID" value="PSJ79825.1"/>
    <property type="molecule type" value="Genomic_DNA"/>
</dbReference>
<dbReference type="AlphaFoldDB" id="A0A2P7TYQ1"/>
<evidence type="ECO:0000256" key="1">
    <source>
        <dbReference type="SAM" id="MobiDB-lite"/>
    </source>
</evidence>
<dbReference type="CDD" id="cd06259">
    <property type="entry name" value="YdcF-like"/>
    <property type="match status" value="1"/>
</dbReference>
<reference evidence="3 4" key="1">
    <citation type="submission" date="2018-03" db="EMBL/GenBank/DDBJ databases">
        <title>Neisseria weixii sp. nov., isolated from the intestinal contents of Tibetan Plateau pika (Ochotona curzoniae) in Yushu, Qinghai Province, China.</title>
        <authorList>
            <person name="Gui Z."/>
        </authorList>
    </citation>
    <scope>NUCLEOTIDE SEQUENCE [LARGE SCALE GENOMIC DNA]</scope>
    <source>
        <strain evidence="3 4">ATCC 51483</strain>
    </source>
</reference>
<dbReference type="OrthoDB" id="9782395at2"/>
<comment type="caution">
    <text evidence="3">The sequence shown here is derived from an EMBL/GenBank/DDBJ whole genome shotgun (WGS) entry which is preliminary data.</text>
</comment>
<keyword evidence="4" id="KW-1185">Reference proteome</keyword>
<feature type="region of interest" description="Disordered" evidence="1">
    <location>
        <begin position="1"/>
        <end position="24"/>
    </location>
</feature>
<sequence length="61" mass="6779">MYRAGKADYLPVSGSTDADGSKQAKAMRKMAVKLGVPSEKVWLENQSQNTHQNIKFNILLL</sequence>
<evidence type="ECO:0000313" key="3">
    <source>
        <dbReference type="EMBL" id="PSJ79825.1"/>
    </source>
</evidence>